<dbReference type="Proteomes" id="UP000230233">
    <property type="component" value="Chromosome V"/>
</dbReference>
<dbReference type="EMBL" id="PDUG01000005">
    <property type="protein sequence ID" value="PIC28175.1"/>
    <property type="molecule type" value="Genomic_DNA"/>
</dbReference>
<protein>
    <submittedName>
        <fullName evidence="1">Uncharacterized protein</fullName>
    </submittedName>
</protein>
<dbReference type="AlphaFoldDB" id="A0A2G5TLK2"/>
<accession>A0A2G5TLK2</accession>
<reference evidence="2" key="1">
    <citation type="submission" date="2017-10" db="EMBL/GenBank/DDBJ databases">
        <title>Rapid genome shrinkage in a self-fertile nematode reveals novel sperm competition proteins.</title>
        <authorList>
            <person name="Yin D."/>
            <person name="Schwarz E.M."/>
            <person name="Thomas C.G."/>
            <person name="Felde R.L."/>
            <person name="Korf I.F."/>
            <person name="Cutter A.D."/>
            <person name="Schartner C.M."/>
            <person name="Ralston E.J."/>
            <person name="Meyer B.J."/>
            <person name="Haag E.S."/>
        </authorList>
    </citation>
    <scope>NUCLEOTIDE SEQUENCE [LARGE SCALE GENOMIC DNA]</scope>
    <source>
        <strain evidence="2">JU1422</strain>
    </source>
</reference>
<comment type="caution">
    <text evidence="1">The sequence shown here is derived from an EMBL/GenBank/DDBJ whole genome shotgun (WGS) entry which is preliminary data.</text>
</comment>
<gene>
    <name evidence="1" type="primary">Cnig_chr_V.g20179</name>
    <name evidence="1" type="ORF">B9Z55_020179</name>
</gene>
<keyword evidence="2" id="KW-1185">Reference proteome</keyword>
<sequence>MTPTLPIQCPDVLSHPKAFDIQSQIPNIHVVAILLDLLATNQLMSDHHLLRCPNSSYPNPSSPHHLPSQSRESRLSPTFSSSMALHIAALFQSSVIDQIHLKSYLYSCSLHLTSNLPIWCSIAPFVSTAQSIRSPIIENQIRASLLSSSIS</sequence>
<evidence type="ECO:0000313" key="2">
    <source>
        <dbReference type="Proteomes" id="UP000230233"/>
    </source>
</evidence>
<proteinExistence type="predicted"/>
<organism evidence="1 2">
    <name type="scientific">Caenorhabditis nigoni</name>
    <dbReference type="NCBI Taxonomy" id="1611254"/>
    <lineage>
        <taxon>Eukaryota</taxon>
        <taxon>Metazoa</taxon>
        <taxon>Ecdysozoa</taxon>
        <taxon>Nematoda</taxon>
        <taxon>Chromadorea</taxon>
        <taxon>Rhabditida</taxon>
        <taxon>Rhabditina</taxon>
        <taxon>Rhabditomorpha</taxon>
        <taxon>Rhabditoidea</taxon>
        <taxon>Rhabditidae</taxon>
        <taxon>Peloderinae</taxon>
        <taxon>Caenorhabditis</taxon>
    </lineage>
</organism>
<name>A0A2G5TLK2_9PELO</name>
<evidence type="ECO:0000313" key="1">
    <source>
        <dbReference type="EMBL" id="PIC28175.1"/>
    </source>
</evidence>